<evidence type="ECO:0000313" key="2">
    <source>
        <dbReference type="Proteomes" id="UP000250123"/>
    </source>
</evidence>
<gene>
    <name evidence="1" type="ORF">SHEWBE_4422</name>
</gene>
<dbReference type="KEGG" id="sbk:SHEWBE_4422"/>
<proteinExistence type="predicted"/>
<protein>
    <submittedName>
        <fullName evidence="1">Uncharacterized protein</fullName>
    </submittedName>
</protein>
<dbReference type="AlphaFoldDB" id="A0A330M8F3"/>
<dbReference type="EMBL" id="LS483452">
    <property type="protein sequence ID" value="SQH78382.1"/>
    <property type="molecule type" value="Genomic_DNA"/>
</dbReference>
<sequence length="49" mass="5640">MEWYKSYVFRGAHLVVSLCTSKKQKVSHKKGAIGSFSLIYSLSIYELVR</sequence>
<accession>A0A330M8F3</accession>
<name>A0A330M8F3_9GAMM</name>
<reference evidence="2" key="1">
    <citation type="submission" date="2018-06" db="EMBL/GenBank/DDBJ databases">
        <authorList>
            <person name="Cea G.-C."/>
            <person name="William W."/>
        </authorList>
    </citation>
    <scope>NUCLEOTIDE SEQUENCE [LARGE SCALE GENOMIC DNA]</scope>
    <source>
        <strain evidence="2">DB21MT-2</strain>
    </source>
</reference>
<evidence type="ECO:0000313" key="1">
    <source>
        <dbReference type="EMBL" id="SQH78382.1"/>
    </source>
</evidence>
<dbReference type="Proteomes" id="UP000250123">
    <property type="component" value="Chromosome SHEWBE"/>
</dbReference>
<organism evidence="1 2">
    <name type="scientific">Shewanella benthica</name>
    <dbReference type="NCBI Taxonomy" id="43661"/>
    <lineage>
        <taxon>Bacteria</taxon>
        <taxon>Pseudomonadati</taxon>
        <taxon>Pseudomonadota</taxon>
        <taxon>Gammaproteobacteria</taxon>
        <taxon>Alteromonadales</taxon>
        <taxon>Shewanellaceae</taxon>
        <taxon>Shewanella</taxon>
    </lineage>
</organism>